<feature type="transmembrane region" description="Helical" evidence="1">
    <location>
        <begin position="198"/>
        <end position="226"/>
    </location>
</feature>
<dbReference type="EMBL" id="JBHSJC010000002">
    <property type="protein sequence ID" value="MFC4829853.1"/>
    <property type="molecule type" value="Genomic_DNA"/>
</dbReference>
<proteinExistence type="predicted"/>
<evidence type="ECO:0000256" key="1">
    <source>
        <dbReference type="SAM" id="Phobius"/>
    </source>
</evidence>
<feature type="transmembrane region" description="Helical" evidence="1">
    <location>
        <begin position="166"/>
        <end position="191"/>
    </location>
</feature>
<comment type="caution">
    <text evidence="2">The sequence shown here is derived from an EMBL/GenBank/DDBJ whole genome shotgun (WGS) entry which is preliminary data.</text>
</comment>
<sequence>MSATPVAQPRLTASRVIRAEWIKAATVRSTYWTAGLAIATAVLFAGGILYAVTLAPASDVPDPAAVLAENYGPAPSLGVLGYAFMFAYALVAVAGVLLVGPERSTGLLAATLAAAPRRSLVFAAKLLVSGAVGAGIGAVAAVASFLVVQPQLGRLGLGASLVDAQVVQVLAGGVVFLALIGVISTAIGSLFRSTAAGLGAVLGLLMVAPAILPLVPGVGPAVAGWLPSTAGMMLFQSAAQAGWPPILTGGFVLLAWAVGAAALGGVRFARRDV</sequence>
<feature type="transmembrane region" description="Helical" evidence="1">
    <location>
        <begin position="79"/>
        <end position="99"/>
    </location>
</feature>
<feature type="transmembrane region" description="Helical" evidence="1">
    <location>
        <begin position="31"/>
        <end position="52"/>
    </location>
</feature>
<keyword evidence="1" id="KW-1133">Transmembrane helix</keyword>
<evidence type="ECO:0000313" key="3">
    <source>
        <dbReference type="Proteomes" id="UP001595960"/>
    </source>
</evidence>
<reference evidence="3" key="1">
    <citation type="journal article" date="2019" name="Int. J. Syst. Evol. Microbiol.">
        <title>The Global Catalogue of Microorganisms (GCM) 10K type strain sequencing project: providing services to taxonomists for standard genome sequencing and annotation.</title>
        <authorList>
            <consortium name="The Broad Institute Genomics Platform"/>
            <consortium name="The Broad Institute Genome Sequencing Center for Infectious Disease"/>
            <person name="Wu L."/>
            <person name="Ma J."/>
        </authorList>
    </citation>
    <scope>NUCLEOTIDE SEQUENCE [LARGE SCALE GENOMIC DNA]</scope>
    <source>
        <strain evidence="3">CGMCC 1.12192</strain>
    </source>
</reference>
<accession>A0ABV9R7Y9</accession>
<feature type="transmembrane region" description="Helical" evidence="1">
    <location>
        <begin position="120"/>
        <end position="146"/>
    </location>
</feature>
<feature type="transmembrane region" description="Helical" evidence="1">
    <location>
        <begin position="246"/>
        <end position="269"/>
    </location>
</feature>
<organism evidence="2 3">
    <name type="scientific">Agromyces aurantiacus</name>
    <dbReference type="NCBI Taxonomy" id="165814"/>
    <lineage>
        <taxon>Bacteria</taxon>
        <taxon>Bacillati</taxon>
        <taxon>Actinomycetota</taxon>
        <taxon>Actinomycetes</taxon>
        <taxon>Micrococcales</taxon>
        <taxon>Microbacteriaceae</taxon>
        <taxon>Agromyces</taxon>
    </lineage>
</organism>
<dbReference type="RefSeq" id="WP_204395083.1">
    <property type="nucleotide sequence ID" value="NZ_JAFBBW010000001.1"/>
</dbReference>
<keyword evidence="1" id="KW-0472">Membrane</keyword>
<keyword evidence="3" id="KW-1185">Reference proteome</keyword>
<keyword evidence="1" id="KW-0812">Transmembrane</keyword>
<protein>
    <recommendedName>
        <fullName evidence="4">ABC transporter permease</fullName>
    </recommendedName>
</protein>
<gene>
    <name evidence="2" type="ORF">ACFPER_13680</name>
</gene>
<evidence type="ECO:0008006" key="4">
    <source>
        <dbReference type="Google" id="ProtNLM"/>
    </source>
</evidence>
<evidence type="ECO:0000313" key="2">
    <source>
        <dbReference type="EMBL" id="MFC4829853.1"/>
    </source>
</evidence>
<name>A0ABV9R7Y9_9MICO</name>
<dbReference type="Proteomes" id="UP001595960">
    <property type="component" value="Unassembled WGS sequence"/>
</dbReference>